<evidence type="ECO:0000256" key="4">
    <source>
        <dbReference type="ARBA" id="ARBA00022475"/>
    </source>
</evidence>
<keyword evidence="6 11" id="KW-0812">Transmembrane</keyword>
<dbReference type="GO" id="GO:0140359">
    <property type="term" value="F:ABC-type transporter activity"/>
    <property type="evidence" value="ECO:0007669"/>
    <property type="project" value="InterPro"/>
</dbReference>
<evidence type="ECO:0000256" key="2">
    <source>
        <dbReference type="ARBA" id="ARBA00007783"/>
    </source>
</evidence>
<evidence type="ECO:0000256" key="6">
    <source>
        <dbReference type="ARBA" id="ARBA00022692"/>
    </source>
</evidence>
<evidence type="ECO:0000256" key="5">
    <source>
        <dbReference type="ARBA" id="ARBA00022597"/>
    </source>
</evidence>
<accession>A0A6S6SP40</accession>
<keyword evidence="4 11" id="KW-1003">Cell membrane</keyword>
<evidence type="ECO:0000256" key="8">
    <source>
        <dbReference type="ARBA" id="ARBA00022989"/>
    </source>
</evidence>
<dbReference type="InterPro" id="IPR013525">
    <property type="entry name" value="ABC2_TM"/>
</dbReference>
<evidence type="ECO:0000256" key="7">
    <source>
        <dbReference type="ARBA" id="ARBA00022903"/>
    </source>
</evidence>
<feature type="transmembrane region" description="Helical" evidence="11">
    <location>
        <begin position="119"/>
        <end position="148"/>
    </location>
</feature>
<feature type="transmembrane region" description="Helical" evidence="11">
    <location>
        <begin position="47"/>
        <end position="68"/>
    </location>
</feature>
<dbReference type="Pfam" id="PF01061">
    <property type="entry name" value="ABC2_membrane"/>
    <property type="match status" value="1"/>
</dbReference>
<dbReference type="GO" id="GO:0015774">
    <property type="term" value="P:polysaccharide transport"/>
    <property type="evidence" value="ECO:0007669"/>
    <property type="project" value="UniProtKB-KW"/>
</dbReference>
<comment type="similarity">
    <text evidence="2 11">Belongs to the ABC-2 integral membrane protein family.</text>
</comment>
<keyword evidence="3 11" id="KW-0813">Transport</keyword>
<evidence type="ECO:0000256" key="1">
    <source>
        <dbReference type="ARBA" id="ARBA00004651"/>
    </source>
</evidence>
<evidence type="ECO:0000256" key="9">
    <source>
        <dbReference type="ARBA" id="ARBA00023047"/>
    </source>
</evidence>
<gene>
    <name evidence="13" type="ORF">HELGO_WM11735</name>
</gene>
<dbReference type="AlphaFoldDB" id="A0A6S6SP40"/>
<organism evidence="13">
    <name type="scientific">uncultured Thiotrichaceae bacterium</name>
    <dbReference type="NCBI Taxonomy" id="298394"/>
    <lineage>
        <taxon>Bacteria</taxon>
        <taxon>Pseudomonadati</taxon>
        <taxon>Pseudomonadota</taxon>
        <taxon>Gammaproteobacteria</taxon>
        <taxon>Thiotrichales</taxon>
        <taxon>Thiotrichaceae</taxon>
        <taxon>environmental samples</taxon>
    </lineage>
</organism>
<dbReference type="InterPro" id="IPR047817">
    <property type="entry name" value="ABC2_TM_bact-type"/>
</dbReference>
<evidence type="ECO:0000256" key="11">
    <source>
        <dbReference type="RuleBase" id="RU361157"/>
    </source>
</evidence>
<sequence>MTVCAVNLSSMITMNLTFRRFKTQCRVIHALLLRETRTRFDRNKLGYLWALFEPVTYVLALYAVFAAIGRPSPIGSELDLALFFLTGLIPWFLFAHTASKTMEGINSNKALLTYPQVTAFDVLVARAILELVTIIIVFVLLLLIFGYFGFTHRIDNFLELASAFFTIWLLGLAMGFLNSSIKLYLPSFNQTYSAIQRFLFFTSGIFFTAEMLPPNIREIALYNPILHGIEWFRSAFFHSYESYHLDKSFLFSIVLITLALGLAAEHKSRKRARQL</sequence>
<evidence type="ECO:0000256" key="3">
    <source>
        <dbReference type="ARBA" id="ARBA00022448"/>
    </source>
</evidence>
<proteinExistence type="inferred from homology"/>
<dbReference type="GO" id="GO:0015920">
    <property type="term" value="P:lipopolysaccharide transport"/>
    <property type="evidence" value="ECO:0007669"/>
    <property type="project" value="TreeGrafter"/>
</dbReference>
<keyword evidence="9" id="KW-0625">Polysaccharide transport</keyword>
<keyword evidence="5" id="KW-0762">Sugar transport</keyword>
<dbReference type="PRINTS" id="PR00164">
    <property type="entry name" value="ABC2TRNSPORT"/>
</dbReference>
<feature type="domain" description="ABC transmembrane type-2" evidence="12">
    <location>
        <begin position="45"/>
        <end position="268"/>
    </location>
</feature>
<evidence type="ECO:0000259" key="12">
    <source>
        <dbReference type="PROSITE" id="PS51012"/>
    </source>
</evidence>
<dbReference type="EMBL" id="CACVAY010000025">
    <property type="protein sequence ID" value="CAA6805074.1"/>
    <property type="molecule type" value="Genomic_DNA"/>
</dbReference>
<feature type="transmembrane region" description="Helical" evidence="11">
    <location>
        <begin position="80"/>
        <end position="98"/>
    </location>
</feature>
<comment type="subcellular location">
    <subcellularLocation>
        <location evidence="11">Cell inner membrane</location>
        <topology evidence="11">Multi-pass membrane protein</topology>
    </subcellularLocation>
    <subcellularLocation>
        <location evidence="1">Cell membrane</location>
        <topology evidence="1">Multi-pass membrane protein</topology>
    </subcellularLocation>
</comment>
<name>A0A6S6SP40_9GAMM</name>
<evidence type="ECO:0000256" key="10">
    <source>
        <dbReference type="ARBA" id="ARBA00023136"/>
    </source>
</evidence>
<evidence type="ECO:0000313" key="13">
    <source>
        <dbReference type="EMBL" id="CAA6805074.1"/>
    </source>
</evidence>
<dbReference type="GO" id="GO:0043190">
    <property type="term" value="C:ATP-binding cassette (ABC) transporter complex"/>
    <property type="evidence" value="ECO:0007669"/>
    <property type="project" value="InterPro"/>
</dbReference>
<dbReference type="PANTHER" id="PTHR30413:SF10">
    <property type="entry name" value="CAPSULE POLYSACCHARIDE EXPORT INNER-MEMBRANE PROTEIN CTRC"/>
    <property type="match status" value="1"/>
</dbReference>
<dbReference type="PROSITE" id="PS51012">
    <property type="entry name" value="ABC_TM2"/>
    <property type="match status" value="1"/>
</dbReference>
<feature type="transmembrane region" description="Helical" evidence="11">
    <location>
        <begin position="160"/>
        <end position="177"/>
    </location>
</feature>
<feature type="transmembrane region" description="Helical" evidence="11">
    <location>
        <begin position="198"/>
        <end position="216"/>
    </location>
</feature>
<dbReference type="PANTHER" id="PTHR30413">
    <property type="entry name" value="INNER MEMBRANE TRANSPORT PERMEASE"/>
    <property type="match status" value="1"/>
</dbReference>
<reference evidence="13" key="1">
    <citation type="submission" date="2020-01" db="EMBL/GenBank/DDBJ databases">
        <authorList>
            <person name="Meier V. D."/>
            <person name="Meier V D."/>
        </authorList>
    </citation>
    <scope>NUCLEOTIDE SEQUENCE</scope>
    <source>
        <strain evidence="13">HLG_WM_MAG_07</strain>
    </source>
</reference>
<keyword evidence="10 11" id="KW-0472">Membrane</keyword>
<protein>
    <recommendedName>
        <fullName evidence="11">Transport permease protein</fullName>
    </recommendedName>
</protein>
<keyword evidence="8 11" id="KW-1133">Transmembrane helix</keyword>
<keyword evidence="7" id="KW-0972">Capsule biogenesis/degradation</keyword>
<dbReference type="InterPro" id="IPR000412">
    <property type="entry name" value="ABC_2_transport"/>
</dbReference>
<feature type="transmembrane region" description="Helical" evidence="11">
    <location>
        <begin position="248"/>
        <end position="264"/>
    </location>
</feature>